<evidence type="ECO:0000313" key="1">
    <source>
        <dbReference type="EMBL" id="KAF2241195.1"/>
    </source>
</evidence>
<evidence type="ECO:0000313" key="2">
    <source>
        <dbReference type="Proteomes" id="UP000800094"/>
    </source>
</evidence>
<dbReference type="GeneID" id="54573734"/>
<name>A0A6A6HSP4_9PLEO</name>
<accession>A0A6A6HSP4</accession>
<dbReference type="EMBL" id="ML987213">
    <property type="protein sequence ID" value="KAF2241195.1"/>
    <property type="molecule type" value="Genomic_DNA"/>
</dbReference>
<reference evidence="1" key="1">
    <citation type="journal article" date="2020" name="Stud. Mycol.">
        <title>101 Dothideomycetes genomes: a test case for predicting lifestyles and emergence of pathogens.</title>
        <authorList>
            <person name="Haridas S."/>
            <person name="Albert R."/>
            <person name="Binder M."/>
            <person name="Bloem J."/>
            <person name="Labutti K."/>
            <person name="Salamov A."/>
            <person name="Andreopoulos B."/>
            <person name="Baker S."/>
            <person name="Barry K."/>
            <person name="Bills G."/>
            <person name="Bluhm B."/>
            <person name="Cannon C."/>
            <person name="Castanera R."/>
            <person name="Culley D."/>
            <person name="Daum C."/>
            <person name="Ezra D."/>
            <person name="Gonzalez J."/>
            <person name="Henrissat B."/>
            <person name="Kuo A."/>
            <person name="Liang C."/>
            <person name="Lipzen A."/>
            <person name="Lutzoni F."/>
            <person name="Magnuson J."/>
            <person name="Mondo S."/>
            <person name="Nolan M."/>
            <person name="Ohm R."/>
            <person name="Pangilinan J."/>
            <person name="Park H.-J."/>
            <person name="Ramirez L."/>
            <person name="Alfaro M."/>
            <person name="Sun H."/>
            <person name="Tritt A."/>
            <person name="Yoshinaga Y."/>
            <person name="Zwiers L.-H."/>
            <person name="Turgeon B."/>
            <person name="Goodwin S."/>
            <person name="Spatafora J."/>
            <person name="Crous P."/>
            <person name="Grigoriev I."/>
        </authorList>
    </citation>
    <scope>NUCLEOTIDE SEQUENCE</scope>
    <source>
        <strain evidence="1">CBS 122368</strain>
    </source>
</reference>
<proteinExistence type="predicted"/>
<keyword evidence="2" id="KW-1185">Reference proteome</keyword>
<sequence>MTTFYPCGGWGVRPPMPVPSLLSLFLLSGPSSRMPPCHQRSRPFHHMQGTCTGRSGASGSALESLTPVPEKWSRWEGYLGVGQQRLTAVRLKSEAGGVMVASPAAGFPLSFPLERSAGRESCRGCLHARRVDCAKTAVGNEDARGRACAVAEFSWVGGGEPGVLLHVPFGEFCGLGFRPCVLGKQDFFSTTRSLDVSFPPKPHFLSP</sequence>
<dbReference type="RefSeq" id="XP_033676199.1">
    <property type="nucleotide sequence ID" value="XM_033820404.1"/>
</dbReference>
<dbReference type="AlphaFoldDB" id="A0A6A6HSP4"/>
<dbReference type="Proteomes" id="UP000800094">
    <property type="component" value="Unassembled WGS sequence"/>
</dbReference>
<organism evidence="1 2">
    <name type="scientific">Trematosphaeria pertusa</name>
    <dbReference type="NCBI Taxonomy" id="390896"/>
    <lineage>
        <taxon>Eukaryota</taxon>
        <taxon>Fungi</taxon>
        <taxon>Dikarya</taxon>
        <taxon>Ascomycota</taxon>
        <taxon>Pezizomycotina</taxon>
        <taxon>Dothideomycetes</taxon>
        <taxon>Pleosporomycetidae</taxon>
        <taxon>Pleosporales</taxon>
        <taxon>Massarineae</taxon>
        <taxon>Trematosphaeriaceae</taxon>
        <taxon>Trematosphaeria</taxon>
    </lineage>
</organism>
<gene>
    <name evidence="1" type="ORF">BU26DRAFT_182653</name>
</gene>
<protein>
    <submittedName>
        <fullName evidence="1">Uncharacterized protein</fullName>
    </submittedName>
</protein>